<dbReference type="RefSeq" id="WP_390303434.1">
    <property type="nucleotide sequence ID" value="NZ_JBHULI010000025.1"/>
</dbReference>
<gene>
    <name evidence="1" type="ORF">ACFSVN_12830</name>
</gene>
<name>A0ABW5JMS2_9BACT</name>
<dbReference type="InterPro" id="IPR056298">
    <property type="entry name" value="AlkZ-rel"/>
</dbReference>
<dbReference type="EMBL" id="JBHULI010000025">
    <property type="protein sequence ID" value="MFD2533332.1"/>
    <property type="molecule type" value="Genomic_DNA"/>
</dbReference>
<keyword evidence="2" id="KW-1185">Reference proteome</keyword>
<reference evidence="2" key="1">
    <citation type="journal article" date="2019" name="Int. J. Syst. Evol. Microbiol.">
        <title>The Global Catalogue of Microorganisms (GCM) 10K type strain sequencing project: providing services to taxonomists for standard genome sequencing and annotation.</title>
        <authorList>
            <consortium name="The Broad Institute Genomics Platform"/>
            <consortium name="The Broad Institute Genome Sequencing Center for Infectious Disease"/>
            <person name="Wu L."/>
            <person name="Ma J."/>
        </authorList>
    </citation>
    <scope>NUCLEOTIDE SEQUENCE [LARGE SCALE GENOMIC DNA]</scope>
    <source>
        <strain evidence="2">KCTC 52042</strain>
    </source>
</reference>
<evidence type="ECO:0000313" key="1">
    <source>
        <dbReference type="EMBL" id="MFD2533332.1"/>
    </source>
</evidence>
<evidence type="ECO:0000313" key="2">
    <source>
        <dbReference type="Proteomes" id="UP001597460"/>
    </source>
</evidence>
<dbReference type="Pfam" id="PF24741">
    <property type="entry name" value="AlkZ-rel"/>
    <property type="match status" value="1"/>
</dbReference>
<accession>A0ABW5JMS2</accession>
<protein>
    <submittedName>
        <fullName evidence="1">Uncharacterized protein</fullName>
    </submittedName>
</protein>
<sequence>MIKTIEQAYQFVKKEKVCTIFSSDKAELPSLWDHVDLPEKQPGEKGWGKRMTAVWTWKNELPAQYPNKIFYGKIKGGIAVLMDMDYLASDHFPRAYKNIQTQDSLAQHIYSKVVLEPWDTTSLRKVIMEEVDCTKSQFDTALKNLQITMNIARLNDPQIERDTWVAFKEQYLDIWKQRADDEEQ</sequence>
<organism evidence="1 2">
    <name type="scientific">Gracilimonas halophila</name>
    <dbReference type="NCBI Taxonomy" id="1834464"/>
    <lineage>
        <taxon>Bacteria</taxon>
        <taxon>Pseudomonadati</taxon>
        <taxon>Balneolota</taxon>
        <taxon>Balneolia</taxon>
        <taxon>Balneolales</taxon>
        <taxon>Balneolaceae</taxon>
        <taxon>Gracilimonas</taxon>
    </lineage>
</organism>
<dbReference type="Proteomes" id="UP001597460">
    <property type="component" value="Unassembled WGS sequence"/>
</dbReference>
<comment type="caution">
    <text evidence="1">The sequence shown here is derived from an EMBL/GenBank/DDBJ whole genome shotgun (WGS) entry which is preliminary data.</text>
</comment>
<proteinExistence type="predicted"/>